<feature type="region of interest" description="Disordered" evidence="2">
    <location>
        <begin position="146"/>
        <end position="168"/>
    </location>
</feature>
<protein>
    <recommendedName>
        <fullName evidence="3">Histidine kinase/HSP90-like ATPase domain-containing protein</fullName>
    </recommendedName>
</protein>
<gene>
    <name evidence="4" type="ORF">GCM10010315_54550</name>
</gene>
<dbReference type="InterPro" id="IPR036890">
    <property type="entry name" value="HATPase_C_sf"/>
</dbReference>
<sequence length="168" mass="17964">MPTLLSVDAPAQYVWWRLPRHARSAARARALLRERARPWQLPAGTAETAVLLLSELVANACRHARVSPGRQIHALCVVRGEKLRIEVSDAGDGFPCVREQKPLAEAGRGLRVVAALADAWGAVPRPYGIGKTVWCELTIGPDGSGAHAGAHENGMHHSEGGGDRSSFG</sequence>
<dbReference type="SUPFAM" id="SSF55874">
    <property type="entry name" value="ATPase domain of HSP90 chaperone/DNA topoisomerase II/histidine kinase"/>
    <property type="match status" value="1"/>
</dbReference>
<evidence type="ECO:0000256" key="2">
    <source>
        <dbReference type="SAM" id="MobiDB-lite"/>
    </source>
</evidence>
<dbReference type="CDD" id="cd16936">
    <property type="entry name" value="HATPase_RsbW-like"/>
    <property type="match status" value="1"/>
</dbReference>
<feature type="domain" description="Histidine kinase/HSP90-like ATPase" evidence="3">
    <location>
        <begin position="21"/>
        <end position="120"/>
    </location>
</feature>
<dbReference type="PANTHER" id="PTHR35526:SF3">
    <property type="entry name" value="ANTI-SIGMA-F FACTOR RSBW"/>
    <property type="match status" value="1"/>
</dbReference>
<proteinExistence type="predicted"/>
<evidence type="ECO:0000313" key="5">
    <source>
        <dbReference type="Proteomes" id="UP001500886"/>
    </source>
</evidence>
<dbReference type="InterPro" id="IPR003594">
    <property type="entry name" value="HATPase_dom"/>
</dbReference>
<dbReference type="Pfam" id="PF13581">
    <property type="entry name" value="HATPase_c_2"/>
    <property type="match status" value="1"/>
</dbReference>
<evidence type="ECO:0000259" key="3">
    <source>
        <dbReference type="Pfam" id="PF13581"/>
    </source>
</evidence>
<dbReference type="RefSeq" id="WP_344439001.1">
    <property type="nucleotide sequence ID" value="NZ_BAAASL010000026.1"/>
</dbReference>
<dbReference type="EMBL" id="BAAASL010000026">
    <property type="protein sequence ID" value="GAA2724518.1"/>
    <property type="molecule type" value="Genomic_DNA"/>
</dbReference>
<dbReference type="Proteomes" id="UP001500886">
    <property type="component" value="Unassembled WGS sequence"/>
</dbReference>
<feature type="compositionally biased region" description="Basic and acidic residues" evidence="2">
    <location>
        <begin position="149"/>
        <end position="162"/>
    </location>
</feature>
<dbReference type="PANTHER" id="PTHR35526">
    <property type="entry name" value="ANTI-SIGMA-F FACTOR RSBW-RELATED"/>
    <property type="match status" value="1"/>
</dbReference>
<keyword evidence="5" id="KW-1185">Reference proteome</keyword>
<keyword evidence="1" id="KW-0808">Transferase</keyword>
<comment type="caution">
    <text evidence="4">The sequence shown here is derived from an EMBL/GenBank/DDBJ whole genome shotgun (WGS) entry which is preliminary data.</text>
</comment>
<accession>A0ABN3U4P1</accession>
<dbReference type="Gene3D" id="3.30.565.10">
    <property type="entry name" value="Histidine kinase-like ATPase, C-terminal domain"/>
    <property type="match status" value="1"/>
</dbReference>
<reference evidence="4 5" key="1">
    <citation type="journal article" date="2019" name="Int. J. Syst. Evol. Microbiol.">
        <title>The Global Catalogue of Microorganisms (GCM) 10K type strain sequencing project: providing services to taxonomists for standard genome sequencing and annotation.</title>
        <authorList>
            <consortium name="The Broad Institute Genomics Platform"/>
            <consortium name="The Broad Institute Genome Sequencing Center for Infectious Disease"/>
            <person name="Wu L."/>
            <person name="Ma J."/>
        </authorList>
    </citation>
    <scope>NUCLEOTIDE SEQUENCE [LARGE SCALE GENOMIC DNA]</scope>
    <source>
        <strain evidence="4 5">JCM 4542</strain>
    </source>
</reference>
<dbReference type="InterPro" id="IPR050267">
    <property type="entry name" value="Anti-sigma-factor_SerPK"/>
</dbReference>
<keyword evidence="1" id="KW-0723">Serine/threonine-protein kinase</keyword>
<keyword evidence="1" id="KW-0418">Kinase</keyword>
<name>A0ABN3U4P1_9ACTN</name>
<evidence type="ECO:0000256" key="1">
    <source>
        <dbReference type="ARBA" id="ARBA00022527"/>
    </source>
</evidence>
<evidence type="ECO:0000313" key="4">
    <source>
        <dbReference type="EMBL" id="GAA2724518.1"/>
    </source>
</evidence>
<organism evidence="4 5">
    <name type="scientific">Streptomyces luteosporeus</name>
    <dbReference type="NCBI Taxonomy" id="173856"/>
    <lineage>
        <taxon>Bacteria</taxon>
        <taxon>Bacillati</taxon>
        <taxon>Actinomycetota</taxon>
        <taxon>Actinomycetes</taxon>
        <taxon>Kitasatosporales</taxon>
        <taxon>Streptomycetaceae</taxon>
        <taxon>Streptomyces</taxon>
    </lineage>
</organism>